<gene>
    <name evidence="3" type="ORF">BJ984_000841</name>
</gene>
<evidence type="ECO:0000259" key="2">
    <source>
        <dbReference type="SMART" id="SM00065"/>
    </source>
</evidence>
<organism evidence="3 4">
    <name type="scientific">Herbiconiux flava</name>
    <dbReference type="NCBI Taxonomy" id="881268"/>
    <lineage>
        <taxon>Bacteria</taxon>
        <taxon>Bacillati</taxon>
        <taxon>Actinomycetota</taxon>
        <taxon>Actinomycetes</taxon>
        <taxon>Micrococcales</taxon>
        <taxon>Microbacteriaceae</taxon>
        <taxon>Herbiconiux</taxon>
    </lineage>
</organism>
<dbReference type="InterPro" id="IPR041522">
    <property type="entry name" value="CdaR_GGDEF"/>
</dbReference>
<protein>
    <submittedName>
        <fullName evidence="3">Sugar diacid utilization regulator</fullName>
    </submittedName>
</protein>
<reference evidence="3 4" key="1">
    <citation type="submission" date="2020-07" db="EMBL/GenBank/DDBJ databases">
        <title>Sequencing the genomes of 1000 actinobacteria strains.</title>
        <authorList>
            <person name="Klenk H.-P."/>
        </authorList>
    </citation>
    <scope>NUCLEOTIDE SEQUENCE [LARGE SCALE GENOMIC DNA]</scope>
    <source>
        <strain evidence="3 4">DSM 26474</strain>
    </source>
</reference>
<dbReference type="RefSeq" id="WP_179546965.1">
    <property type="nucleotide sequence ID" value="NZ_BSEW01000001.1"/>
</dbReference>
<dbReference type="InterPro" id="IPR003018">
    <property type="entry name" value="GAF"/>
</dbReference>
<evidence type="ECO:0000256" key="1">
    <source>
        <dbReference type="ARBA" id="ARBA00006754"/>
    </source>
</evidence>
<dbReference type="InterPro" id="IPR029016">
    <property type="entry name" value="GAF-like_dom_sf"/>
</dbReference>
<dbReference type="InterPro" id="IPR025736">
    <property type="entry name" value="PucR_C-HTH_dom"/>
</dbReference>
<dbReference type="InterPro" id="IPR051448">
    <property type="entry name" value="CdaR-like_regulators"/>
</dbReference>
<dbReference type="PANTHER" id="PTHR33744">
    <property type="entry name" value="CARBOHYDRATE DIACID REGULATOR"/>
    <property type="match status" value="1"/>
</dbReference>
<dbReference type="Gene3D" id="3.30.450.40">
    <property type="match status" value="1"/>
</dbReference>
<evidence type="ECO:0000313" key="3">
    <source>
        <dbReference type="EMBL" id="NYD69683.1"/>
    </source>
</evidence>
<dbReference type="Proteomes" id="UP000549913">
    <property type="component" value="Unassembled WGS sequence"/>
</dbReference>
<dbReference type="PANTHER" id="PTHR33744:SF1">
    <property type="entry name" value="DNA-BINDING TRANSCRIPTIONAL ACTIVATOR ADER"/>
    <property type="match status" value="1"/>
</dbReference>
<dbReference type="SUPFAM" id="SSF55781">
    <property type="entry name" value="GAF domain-like"/>
    <property type="match status" value="1"/>
</dbReference>
<dbReference type="Gene3D" id="1.10.10.2840">
    <property type="entry name" value="PucR C-terminal helix-turn-helix domain"/>
    <property type="match status" value="1"/>
</dbReference>
<dbReference type="EMBL" id="JACCBM010000001">
    <property type="protein sequence ID" value="NYD69683.1"/>
    <property type="molecule type" value="Genomic_DNA"/>
</dbReference>
<comment type="similarity">
    <text evidence="1">Belongs to the CdaR family.</text>
</comment>
<proteinExistence type="inferred from homology"/>
<keyword evidence="4" id="KW-1185">Reference proteome</keyword>
<dbReference type="SMART" id="SM00065">
    <property type="entry name" value="GAF"/>
    <property type="match status" value="1"/>
</dbReference>
<name>A0A852SJT3_9MICO</name>
<feature type="domain" description="GAF" evidence="2">
    <location>
        <begin position="24"/>
        <end position="177"/>
    </location>
</feature>
<sequence length="562" mass="59242">MRSELVTWLDRLRELSSIVDAGLPLGESLGLVASTARELLGFDFCGVLTPDTGARALVITGWSGLSRRYVDSVNSSSPVVLGGTAPSSRAYFSGEPVSVSDIATESGFAPWGGVAVQQGYHSMISVPLRAAGRVLGTLNGYHAETHHYSVGEVERLTLLAGYAAAALHSASLVDELREANDSLRRQRDLLTRSEAIHDRLLRVSLESGGIDGVVTTLSELIGRPVSMHDPAGEVLAAAAAAADGASSDDDVVRPVLLGAETAGSIVVGGAALDPVDSRAVDHAAVVIALELLRLRTALETEYRIQGELLSDVLLFGPGERAERRARTLGHELSALRFAVVAEVPGAASGDRRRRVLTALSAVSAVRLRGTDDDERRPLVAEHQGLIVALWPLGQTDPGAGHDVAERVREGLRAAFPADPVLVASSGARRSGLADAHRVAVGAIGLARASGLDDGVVTPDSLGILGVLLQVDQPDALLEFARRQLGAVIDYDARRGTELLATLRAFLDSGADRSATATRLRVHPNTVQQRLRRIEALTGTELRTPADLLSISSALAVWQLVPH</sequence>
<dbReference type="Pfam" id="PF17853">
    <property type="entry name" value="GGDEF_2"/>
    <property type="match status" value="1"/>
</dbReference>
<comment type="caution">
    <text evidence="3">The sequence shown here is derived from an EMBL/GenBank/DDBJ whole genome shotgun (WGS) entry which is preliminary data.</text>
</comment>
<dbReference type="Pfam" id="PF13556">
    <property type="entry name" value="HTH_30"/>
    <property type="match status" value="1"/>
</dbReference>
<accession>A0A852SJT3</accession>
<dbReference type="Pfam" id="PF13185">
    <property type="entry name" value="GAF_2"/>
    <property type="match status" value="1"/>
</dbReference>
<dbReference type="InterPro" id="IPR042070">
    <property type="entry name" value="PucR_C-HTH_sf"/>
</dbReference>
<dbReference type="AlphaFoldDB" id="A0A852SJT3"/>
<evidence type="ECO:0000313" key="4">
    <source>
        <dbReference type="Proteomes" id="UP000549913"/>
    </source>
</evidence>